<dbReference type="PANTHER" id="PTHR48048:SF30">
    <property type="entry name" value="GLYCOSYLTRANSFERASE"/>
    <property type="match status" value="1"/>
</dbReference>
<dbReference type="AlphaFoldDB" id="A0AAE1YKI1"/>
<dbReference type="EMBL" id="JACGWO010000003">
    <property type="protein sequence ID" value="KAK4431416.1"/>
    <property type="molecule type" value="Genomic_DNA"/>
</dbReference>
<evidence type="ECO:0000256" key="3">
    <source>
        <dbReference type="ARBA" id="ARBA00022679"/>
    </source>
</evidence>
<dbReference type="InterPro" id="IPR002213">
    <property type="entry name" value="UDP_glucos_trans"/>
</dbReference>
<evidence type="ECO:0000256" key="6">
    <source>
        <dbReference type="SAM" id="Phobius"/>
    </source>
</evidence>
<dbReference type="Proteomes" id="UP001293254">
    <property type="component" value="Unassembled WGS sequence"/>
</dbReference>
<keyword evidence="6" id="KW-1133">Transmembrane helix</keyword>
<dbReference type="Gene3D" id="3.40.50.2000">
    <property type="entry name" value="Glycogen Phosphorylase B"/>
    <property type="match status" value="2"/>
</dbReference>
<dbReference type="PANTHER" id="PTHR48048">
    <property type="entry name" value="GLYCOSYLTRANSFERASE"/>
    <property type="match status" value="1"/>
</dbReference>
<keyword evidence="8" id="KW-1185">Reference proteome</keyword>
<reference evidence="7" key="1">
    <citation type="submission" date="2020-06" db="EMBL/GenBank/DDBJ databases">
        <authorList>
            <person name="Li T."/>
            <person name="Hu X."/>
            <person name="Zhang T."/>
            <person name="Song X."/>
            <person name="Zhang H."/>
            <person name="Dai N."/>
            <person name="Sheng W."/>
            <person name="Hou X."/>
            <person name="Wei L."/>
        </authorList>
    </citation>
    <scope>NUCLEOTIDE SEQUENCE</scope>
    <source>
        <strain evidence="7">3651</strain>
        <tissue evidence="7">Leaf</tissue>
    </source>
</reference>
<evidence type="ECO:0000256" key="4">
    <source>
        <dbReference type="RuleBase" id="RU003718"/>
    </source>
</evidence>
<feature type="transmembrane region" description="Helical" evidence="6">
    <location>
        <begin position="131"/>
        <end position="150"/>
    </location>
</feature>
<reference evidence="7" key="2">
    <citation type="journal article" date="2024" name="Plant">
        <title>Genomic evolution and insights into agronomic trait innovations of Sesamum species.</title>
        <authorList>
            <person name="Miao H."/>
            <person name="Wang L."/>
            <person name="Qu L."/>
            <person name="Liu H."/>
            <person name="Sun Y."/>
            <person name="Le M."/>
            <person name="Wang Q."/>
            <person name="Wei S."/>
            <person name="Zheng Y."/>
            <person name="Lin W."/>
            <person name="Duan Y."/>
            <person name="Cao H."/>
            <person name="Xiong S."/>
            <person name="Wang X."/>
            <person name="Wei L."/>
            <person name="Li C."/>
            <person name="Ma Q."/>
            <person name="Ju M."/>
            <person name="Zhao R."/>
            <person name="Li G."/>
            <person name="Mu C."/>
            <person name="Tian Q."/>
            <person name="Mei H."/>
            <person name="Zhang T."/>
            <person name="Gao T."/>
            <person name="Zhang H."/>
        </authorList>
    </citation>
    <scope>NUCLEOTIDE SEQUENCE</scope>
    <source>
        <strain evidence="7">3651</strain>
    </source>
</reference>
<dbReference type="FunFam" id="3.40.50.2000:FF:000095">
    <property type="entry name" value="Glycosyltransferase"/>
    <property type="match status" value="1"/>
</dbReference>
<feature type="transmembrane region" description="Helical" evidence="6">
    <location>
        <begin position="102"/>
        <end position="125"/>
    </location>
</feature>
<gene>
    <name evidence="7" type="ORF">Salat_0903700</name>
</gene>
<comment type="similarity">
    <text evidence="1 4">Belongs to the UDP-glycosyltransferase family.</text>
</comment>
<dbReference type="SUPFAM" id="SSF53756">
    <property type="entry name" value="UDP-Glycosyltransferase/glycogen phosphorylase"/>
    <property type="match status" value="1"/>
</dbReference>
<organism evidence="7 8">
    <name type="scientific">Sesamum alatum</name>
    <dbReference type="NCBI Taxonomy" id="300844"/>
    <lineage>
        <taxon>Eukaryota</taxon>
        <taxon>Viridiplantae</taxon>
        <taxon>Streptophyta</taxon>
        <taxon>Embryophyta</taxon>
        <taxon>Tracheophyta</taxon>
        <taxon>Spermatophyta</taxon>
        <taxon>Magnoliopsida</taxon>
        <taxon>eudicotyledons</taxon>
        <taxon>Gunneridae</taxon>
        <taxon>Pentapetalae</taxon>
        <taxon>asterids</taxon>
        <taxon>lamiids</taxon>
        <taxon>Lamiales</taxon>
        <taxon>Pedaliaceae</taxon>
        <taxon>Sesamum</taxon>
    </lineage>
</organism>
<dbReference type="InterPro" id="IPR050481">
    <property type="entry name" value="UDP-glycosyltransf_plant"/>
</dbReference>
<evidence type="ECO:0000256" key="1">
    <source>
        <dbReference type="ARBA" id="ARBA00009995"/>
    </source>
</evidence>
<comment type="caution">
    <text evidence="7">The sequence shown here is derived from an EMBL/GenBank/DDBJ whole genome shotgun (WGS) entry which is preliminary data.</text>
</comment>
<dbReference type="InterPro" id="IPR035595">
    <property type="entry name" value="UDP_glycos_trans_CS"/>
</dbReference>
<proteinExistence type="inferred from homology"/>
<keyword evidence="6" id="KW-0472">Membrane</keyword>
<name>A0AAE1YKI1_9LAMI</name>
<evidence type="ECO:0000256" key="2">
    <source>
        <dbReference type="ARBA" id="ARBA00022676"/>
    </source>
</evidence>
<evidence type="ECO:0000313" key="7">
    <source>
        <dbReference type="EMBL" id="KAK4431416.1"/>
    </source>
</evidence>
<evidence type="ECO:0000256" key="5">
    <source>
        <dbReference type="RuleBase" id="RU362057"/>
    </source>
</evidence>
<accession>A0AAE1YKI1</accession>
<protein>
    <recommendedName>
        <fullName evidence="5">Glycosyltransferase</fullName>
        <ecNumber evidence="5">2.4.1.-</ecNumber>
    </recommendedName>
</protein>
<dbReference type="GO" id="GO:0035251">
    <property type="term" value="F:UDP-glucosyltransferase activity"/>
    <property type="evidence" value="ECO:0007669"/>
    <property type="project" value="InterPro"/>
</dbReference>
<keyword evidence="3 4" id="KW-0808">Transferase</keyword>
<dbReference type="FunFam" id="3.40.50.2000:FF:000020">
    <property type="entry name" value="Glycosyltransferase"/>
    <property type="match status" value="1"/>
</dbReference>
<evidence type="ECO:0000313" key="8">
    <source>
        <dbReference type="Proteomes" id="UP001293254"/>
    </source>
</evidence>
<dbReference type="EC" id="2.4.1.-" evidence="5"/>
<dbReference type="PROSITE" id="PS00375">
    <property type="entry name" value="UDPGT"/>
    <property type="match status" value="1"/>
</dbReference>
<keyword evidence="6" id="KW-0812">Transmembrane</keyword>
<dbReference type="CDD" id="cd03784">
    <property type="entry name" value="GT1_Gtf-like"/>
    <property type="match status" value="1"/>
</dbReference>
<sequence>METIVLYPAPGMGHLISMVELGKFILHHHPSFSITILIVPPSFNTGSTTAYIRHISATVPSITFHHLPAISLDLDYFPSIEAVVFEVLNRSHPHVRRALETISLSATVSAFIIDFFCAHALPIAAELDIPTYYFFTSGACVLGFLIYFPTIHNTTTKSFRDMSSLLHVPGIPPLIPSSDMIKPMLDRDTTEYENLLNFAKNFPNSAGIIVNTFESLEEKPLKAIREGKCNPGGHTPPIFSVGPLLASEGSQGGSGGGIHDCLNWLDKQPSKSVVYLCFGSLGLFSAAQLKEIAVGLERSGQRFLWVVRSPPSDDKSKRFLPPPEPDLDSLLPAGFLDRTKDRGFVVKSWAPQVAVLNHESIGGFVTHCGWNSVLEAVCAAVPMVAWPLYAEQKMNRLVLVEDMRVALRMEVAEDDFVAAEEVEQRVRELMESEKGREIRKVVEEKSVEARAAMREGGSSIAALAKLVESWKRA</sequence>
<dbReference type="Pfam" id="PF00201">
    <property type="entry name" value="UDPGT"/>
    <property type="match status" value="1"/>
</dbReference>
<keyword evidence="2 4" id="KW-0328">Glycosyltransferase</keyword>